<keyword evidence="4" id="KW-1185">Reference proteome</keyword>
<reference evidence="3 4" key="1">
    <citation type="submission" date="2018-06" db="EMBL/GenBank/DDBJ databases">
        <title>Genomic Encyclopedia of Archaeal and Bacterial Type Strains, Phase II (KMG-II): from individual species to whole genera.</title>
        <authorList>
            <person name="Goeker M."/>
        </authorList>
    </citation>
    <scope>NUCLEOTIDE SEQUENCE [LARGE SCALE GENOMIC DNA]</scope>
    <source>
        <strain evidence="3 4">DSM 24525</strain>
    </source>
</reference>
<keyword evidence="3" id="KW-0240">DNA-directed RNA polymerase</keyword>
<dbReference type="RefSeq" id="WP_158537301.1">
    <property type="nucleotide sequence ID" value="NZ_QKYU01000024.1"/>
</dbReference>
<dbReference type="Gene3D" id="1.10.1740.10">
    <property type="match status" value="1"/>
</dbReference>
<dbReference type="OrthoDB" id="7276908at2"/>
<dbReference type="AlphaFoldDB" id="A0A2W7I2M7"/>
<accession>A0A2W7I2M7</accession>
<evidence type="ECO:0000259" key="2">
    <source>
        <dbReference type="Pfam" id="PF04542"/>
    </source>
</evidence>
<evidence type="ECO:0000313" key="4">
    <source>
        <dbReference type="Proteomes" id="UP000249688"/>
    </source>
</evidence>
<gene>
    <name evidence="3" type="ORF">C8P66_12438</name>
</gene>
<dbReference type="InterPro" id="IPR013325">
    <property type="entry name" value="RNA_pol_sigma_r2"/>
</dbReference>
<dbReference type="Proteomes" id="UP000249688">
    <property type="component" value="Unassembled WGS sequence"/>
</dbReference>
<protein>
    <submittedName>
        <fullName evidence="3">DNA-directed RNA polymerase specialized sigma24 family protein</fullName>
    </submittedName>
</protein>
<organism evidence="3 4">
    <name type="scientific">Humitalea rosea</name>
    <dbReference type="NCBI Taxonomy" id="990373"/>
    <lineage>
        <taxon>Bacteria</taxon>
        <taxon>Pseudomonadati</taxon>
        <taxon>Pseudomonadota</taxon>
        <taxon>Alphaproteobacteria</taxon>
        <taxon>Acetobacterales</taxon>
        <taxon>Roseomonadaceae</taxon>
        <taxon>Humitalea</taxon>
    </lineage>
</organism>
<name>A0A2W7I2M7_9PROT</name>
<comment type="caution">
    <text evidence="3">The sequence shown here is derived from an EMBL/GenBank/DDBJ whole genome shotgun (WGS) entry which is preliminary data.</text>
</comment>
<dbReference type="InterPro" id="IPR007627">
    <property type="entry name" value="RNA_pol_sigma70_r2"/>
</dbReference>
<dbReference type="GO" id="GO:0006352">
    <property type="term" value="P:DNA-templated transcription initiation"/>
    <property type="evidence" value="ECO:0007669"/>
    <property type="project" value="InterPro"/>
</dbReference>
<keyword evidence="3" id="KW-0804">Transcription</keyword>
<feature type="domain" description="RNA polymerase sigma-70 region 2" evidence="2">
    <location>
        <begin position="30"/>
        <end position="89"/>
    </location>
</feature>
<feature type="region of interest" description="Disordered" evidence="1">
    <location>
        <begin position="183"/>
        <end position="202"/>
    </location>
</feature>
<dbReference type="GO" id="GO:0003700">
    <property type="term" value="F:DNA-binding transcription factor activity"/>
    <property type="evidence" value="ECO:0007669"/>
    <property type="project" value="InterPro"/>
</dbReference>
<dbReference type="SUPFAM" id="SSF88946">
    <property type="entry name" value="Sigma2 domain of RNA polymerase sigma factors"/>
    <property type="match status" value="1"/>
</dbReference>
<proteinExistence type="predicted"/>
<dbReference type="EMBL" id="QKYU01000024">
    <property type="protein sequence ID" value="PZW40399.1"/>
    <property type="molecule type" value="Genomic_DNA"/>
</dbReference>
<dbReference type="GO" id="GO:0000428">
    <property type="term" value="C:DNA-directed RNA polymerase complex"/>
    <property type="evidence" value="ECO:0007669"/>
    <property type="project" value="UniProtKB-KW"/>
</dbReference>
<evidence type="ECO:0000313" key="3">
    <source>
        <dbReference type="EMBL" id="PZW40399.1"/>
    </source>
</evidence>
<dbReference type="Pfam" id="PF04542">
    <property type="entry name" value="Sigma70_r2"/>
    <property type="match status" value="1"/>
</dbReference>
<evidence type="ECO:0000256" key="1">
    <source>
        <dbReference type="SAM" id="MobiDB-lite"/>
    </source>
</evidence>
<sequence length="202" mass="22534">MITQRTSDPADRPAWDQPQLRQALSTARHRAARGARRLQLSAPDREDLCQDILVAMLQRSRHFDPERGAWSTFVGFVARHVVADHARIQRDLPQPVFLPLEVDAFPNGCSATQQDHSDPCLELDLQRVAEELPTAPQSILRLLAAEGDVPSAQRASTQSRPTFYRSVADLRCWLHATGLRPRRGSARAQLTAPAEKNPPTDP</sequence>